<dbReference type="InterPro" id="IPR056649">
    <property type="entry name" value="DUF7747"/>
</dbReference>
<evidence type="ECO:0000313" key="4">
    <source>
        <dbReference type="WormBase" id="Y41E3.13"/>
    </source>
</evidence>
<dbReference type="STRING" id="6239.Y41E3.13.1"/>
<organism evidence="2 3">
    <name type="scientific">Caenorhabditis elegans</name>
    <dbReference type="NCBI Taxonomy" id="6239"/>
    <lineage>
        <taxon>Eukaryota</taxon>
        <taxon>Metazoa</taxon>
        <taxon>Ecdysozoa</taxon>
        <taxon>Nematoda</taxon>
        <taxon>Chromadorea</taxon>
        <taxon>Rhabditida</taxon>
        <taxon>Rhabditina</taxon>
        <taxon>Rhabditomorpha</taxon>
        <taxon>Rhabditoidea</taxon>
        <taxon>Rhabditidae</taxon>
        <taxon>Peloderinae</taxon>
        <taxon>Caenorhabditis</taxon>
    </lineage>
</organism>
<feature type="domain" description="DUF7747" evidence="1">
    <location>
        <begin position="2"/>
        <end position="107"/>
    </location>
</feature>
<dbReference type="GeneID" id="189833"/>
<proteinExistence type="predicted"/>
<dbReference type="PaxDb" id="6239-Y41E3.13"/>
<dbReference type="EMBL" id="BX284604">
    <property type="protein sequence ID" value="CAB63363.2"/>
    <property type="molecule type" value="Genomic_DNA"/>
</dbReference>
<dbReference type="WormBase" id="Y41E3.13">
    <property type="protein sequence ID" value="CE50034"/>
    <property type="gene ID" value="WBGene00012771"/>
</dbReference>
<dbReference type="RefSeq" id="NP_502820.2">
    <property type="nucleotide sequence ID" value="NM_070419.2"/>
</dbReference>
<evidence type="ECO:0000259" key="1">
    <source>
        <dbReference type="Pfam" id="PF24927"/>
    </source>
</evidence>
<dbReference type="HOGENOM" id="CLU_2173269_0_0_1"/>
<accession>Q9U2H6</accession>
<dbReference type="CTD" id="189833"/>
<dbReference type="eggNOG" id="ENOG502TFXA">
    <property type="taxonomic scope" value="Eukaryota"/>
</dbReference>
<dbReference type="PANTHER" id="PTHR31824">
    <property type="entry name" value="PROTEIN CBG17809"/>
    <property type="match status" value="1"/>
</dbReference>
<dbReference type="AGR" id="WB:WBGene00012771"/>
<dbReference type="Proteomes" id="UP000001940">
    <property type="component" value="Chromosome IV"/>
</dbReference>
<name>Q9U2H6_CAEEL</name>
<sequence>MNLLDFLYNKAETLEEIGALNKNLPDVPPLIKTIGVFVFFVSSAHTDGQAYHAADGLSPWTTKSGVGEKTKRMYMRTERTCSTLDEENGIFTVSNDQITPSEYIYIYTSR</sequence>
<protein>
    <submittedName>
        <fullName evidence="2">Phage protein</fullName>
    </submittedName>
</protein>
<evidence type="ECO:0000313" key="2">
    <source>
        <dbReference type="EMBL" id="CAB63363.2"/>
    </source>
</evidence>
<keyword evidence="3" id="KW-1185">Reference proteome</keyword>
<evidence type="ECO:0000313" key="3">
    <source>
        <dbReference type="Proteomes" id="UP000001940"/>
    </source>
</evidence>
<dbReference type="InParanoid" id="Q9U2H6"/>
<reference evidence="2 3" key="1">
    <citation type="journal article" date="1998" name="Science">
        <title>Genome sequence of the nematode C. elegans: a platform for investigating biology.</title>
        <authorList>
            <consortium name="The C. elegans sequencing consortium"/>
            <person name="Sulson J.E."/>
            <person name="Waterston R."/>
        </authorList>
    </citation>
    <scope>NUCLEOTIDE SEQUENCE [LARGE SCALE GENOMIC DNA]</scope>
    <source>
        <strain evidence="2 3">Bristol N2</strain>
    </source>
</reference>
<dbReference type="AlphaFoldDB" id="Q9U2H6"/>
<dbReference type="KEGG" id="cel:CELE_Y41E3.13"/>
<gene>
    <name evidence="2" type="ORF">CELE_Y41E3.13</name>
    <name evidence="2 4" type="ORF">Y41E3.13</name>
</gene>
<dbReference type="UCSC" id="Y41E3.13">
    <property type="organism name" value="c. elegans"/>
</dbReference>
<dbReference type="Pfam" id="PF24927">
    <property type="entry name" value="DUF7747"/>
    <property type="match status" value="1"/>
</dbReference>
<dbReference type="PANTHER" id="PTHR31824:SF3">
    <property type="entry name" value="AAA DOMAIN-CONTAINING PROTEIN"/>
    <property type="match status" value="1"/>
</dbReference>